<keyword evidence="1" id="KW-0472">Membrane</keyword>
<dbReference type="Gene3D" id="3.55.50.30">
    <property type="match status" value="1"/>
</dbReference>
<dbReference type="PANTHER" id="PTHR30273">
    <property type="entry name" value="PERIPLASMIC SIGNAL SENSOR AND SIGMA FACTOR ACTIVATOR FECR-RELATED"/>
    <property type="match status" value="1"/>
</dbReference>
<comment type="caution">
    <text evidence="4">The sequence shown here is derived from an EMBL/GenBank/DDBJ whole genome shotgun (WGS) entry which is preliminary data.</text>
</comment>
<keyword evidence="1" id="KW-1133">Transmembrane helix</keyword>
<dbReference type="PANTHER" id="PTHR30273:SF2">
    <property type="entry name" value="PROTEIN FECR"/>
    <property type="match status" value="1"/>
</dbReference>
<protein>
    <submittedName>
        <fullName evidence="4">FecR family protein</fullName>
    </submittedName>
</protein>
<dbReference type="Gene3D" id="2.60.120.1440">
    <property type="match status" value="1"/>
</dbReference>
<keyword evidence="5" id="KW-1185">Reference proteome</keyword>
<dbReference type="InterPro" id="IPR006860">
    <property type="entry name" value="FecR"/>
</dbReference>
<dbReference type="PIRSF" id="PIRSF018266">
    <property type="entry name" value="FecR"/>
    <property type="match status" value="1"/>
</dbReference>
<organism evidence="4 5">
    <name type="scientific">Dyadobacter jiangsuensis</name>
    <dbReference type="NCBI Taxonomy" id="1591085"/>
    <lineage>
        <taxon>Bacteria</taxon>
        <taxon>Pseudomonadati</taxon>
        <taxon>Bacteroidota</taxon>
        <taxon>Cytophagia</taxon>
        <taxon>Cytophagales</taxon>
        <taxon>Spirosomataceae</taxon>
        <taxon>Dyadobacter</taxon>
    </lineage>
</organism>
<dbReference type="Pfam" id="PF04773">
    <property type="entry name" value="FecR"/>
    <property type="match status" value="1"/>
</dbReference>
<dbReference type="Proteomes" id="UP000241964">
    <property type="component" value="Unassembled WGS sequence"/>
</dbReference>
<keyword evidence="1" id="KW-0812">Transmembrane</keyword>
<gene>
    <name evidence="4" type="ORF">CLV60_108227</name>
</gene>
<dbReference type="RefSeq" id="WP_106596770.1">
    <property type="nucleotide sequence ID" value="NZ_PYAS01000008.1"/>
</dbReference>
<feature type="transmembrane region" description="Helical" evidence="1">
    <location>
        <begin position="78"/>
        <end position="96"/>
    </location>
</feature>
<sequence length="320" mass="36253">MQVTPELIRKYHLGQCSPEEENAVLQWLAGDGTDQVPSYLKGNERKAIQSRIWNALGDGQRHGEDSGKATRNTVCWKWSRIAAGVAMVAGLSWLAYDRLAMRKNAMQIAPIHYQEIRAAFGEKKKFYLPDSSLVYLNAGSHLRFPDHFTDTSRNVQLTGEAFFEISKDPSRPFTIHTQNTETRVLGTVFNLKAYPGELTELVVTEGKVRFGKAQKQVVLTANQMASFDVVSGELSNRNVYAGAYAGWKQNRLVFRDNRLSEIAVILERWYRIDIEIRGPGLERVIFTGTYENPSLQTILHDMSSAMKFTYTQQGKQLIIQ</sequence>
<dbReference type="AlphaFoldDB" id="A0A2P8G068"/>
<evidence type="ECO:0000313" key="5">
    <source>
        <dbReference type="Proteomes" id="UP000241964"/>
    </source>
</evidence>
<dbReference type="Pfam" id="PF16344">
    <property type="entry name" value="FecR_C"/>
    <property type="match status" value="1"/>
</dbReference>
<dbReference type="InterPro" id="IPR012373">
    <property type="entry name" value="Ferrdict_sens_TM"/>
</dbReference>
<evidence type="ECO:0000313" key="4">
    <source>
        <dbReference type="EMBL" id="PSL27370.1"/>
    </source>
</evidence>
<reference evidence="4 5" key="1">
    <citation type="submission" date="2018-03" db="EMBL/GenBank/DDBJ databases">
        <title>Genomic Encyclopedia of Archaeal and Bacterial Type Strains, Phase II (KMG-II): from individual species to whole genera.</title>
        <authorList>
            <person name="Goeker M."/>
        </authorList>
    </citation>
    <scope>NUCLEOTIDE SEQUENCE [LARGE SCALE GENOMIC DNA]</scope>
    <source>
        <strain evidence="4 5">DSM 29057</strain>
    </source>
</reference>
<proteinExistence type="predicted"/>
<accession>A0A2P8G068</accession>
<name>A0A2P8G068_9BACT</name>
<feature type="domain" description="FecR protein" evidence="2">
    <location>
        <begin position="115"/>
        <end position="209"/>
    </location>
</feature>
<feature type="domain" description="Protein FecR C-terminal" evidence="3">
    <location>
        <begin position="251"/>
        <end position="319"/>
    </location>
</feature>
<evidence type="ECO:0000256" key="1">
    <source>
        <dbReference type="SAM" id="Phobius"/>
    </source>
</evidence>
<dbReference type="OrthoDB" id="1099916at2"/>
<dbReference type="GO" id="GO:0016989">
    <property type="term" value="F:sigma factor antagonist activity"/>
    <property type="evidence" value="ECO:0007669"/>
    <property type="project" value="TreeGrafter"/>
</dbReference>
<evidence type="ECO:0000259" key="2">
    <source>
        <dbReference type="Pfam" id="PF04773"/>
    </source>
</evidence>
<dbReference type="InterPro" id="IPR032508">
    <property type="entry name" value="FecR_C"/>
</dbReference>
<dbReference type="EMBL" id="PYAS01000008">
    <property type="protein sequence ID" value="PSL27370.1"/>
    <property type="molecule type" value="Genomic_DNA"/>
</dbReference>
<evidence type="ECO:0000259" key="3">
    <source>
        <dbReference type="Pfam" id="PF16344"/>
    </source>
</evidence>